<dbReference type="Pfam" id="PF02854">
    <property type="entry name" value="MIF4G"/>
    <property type="match status" value="1"/>
</dbReference>
<dbReference type="AlphaFoldDB" id="A0A9E7JY06"/>
<feature type="domain" description="MIF4G" evidence="1">
    <location>
        <begin position="11"/>
        <end position="114"/>
    </location>
</feature>
<organism evidence="2 3">
    <name type="scientific">Musa troglodytarum</name>
    <name type="common">fe'i banana</name>
    <dbReference type="NCBI Taxonomy" id="320322"/>
    <lineage>
        <taxon>Eukaryota</taxon>
        <taxon>Viridiplantae</taxon>
        <taxon>Streptophyta</taxon>
        <taxon>Embryophyta</taxon>
        <taxon>Tracheophyta</taxon>
        <taxon>Spermatophyta</taxon>
        <taxon>Magnoliopsida</taxon>
        <taxon>Liliopsida</taxon>
        <taxon>Zingiberales</taxon>
        <taxon>Musaceae</taxon>
        <taxon>Musa</taxon>
    </lineage>
</organism>
<evidence type="ECO:0000259" key="1">
    <source>
        <dbReference type="Pfam" id="PF02854"/>
    </source>
</evidence>
<dbReference type="PANTHER" id="PTHR23253:SF53">
    <property type="entry name" value="EUKARYOTIC TRANSLATION INITIATION FACTOR ISOFORM 4G-1"/>
    <property type="match status" value="1"/>
</dbReference>
<protein>
    <submittedName>
        <fullName evidence="2">Eukaryotic initiation factor iso-4F subunit</fullName>
    </submittedName>
</protein>
<dbReference type="Proteomes" id="UP001055439">
    <property type="component" value="Chromosome 4"/>
</dbReference>
<dbReference type="GO" id="GO:0003729">
    <property type="term" value="F:mRNA binding"/>
    <property type="evidence" value="ECO:0007669"/>
    <property type="project" value="TreeGrafter"/>
</dbReference>
<name>A0A9E7JY06_9LILI</name>
<dbReference type="GO" id="GO:0016281">
    <property type="term" value="C:eukaryotic translation initiation factor 4F complex"/>
    <property type="evidence" value="ECO:0007669"/>
    <property type="project" value="TreeGrafter"/>
</dbReference>
<reference evidence="2" key="1">
    <citation type="submission" date="2022-05" db="EMBL/GenBank/DDBJ databases">
        <title>The Musa troglodytarum L. genome provides insights into the mechanism of non-climacteric behaviour and enrichment of carotenoids.</title>
        <authorList>
            <person name="Wang J."/>
        </authorList>
    </citation>
    <scope>NUCLEOTIDE SEQUENCE</scope>
    <source>
        <tissue evidence="2">Leaf</tissue>
    </source>
</reference>
<dbReference type="InterPro" id="IPR003890">
    <property type="entry name" value="MIF4G-like_typ-3"/>
</dbReference>
<dbReference type="EMBL" id="CP097506">
    <property type="protein sequence ID" value="URD98837.1"/>
    <property type="molecule type" value="Genomic_DNA"/>
</dbReference>
<proteinExistence type="predicted"/>
<sequence>MDCKDKGRMVKLHTLGNIHLIGKLLKQQMVPEKIVHHIAQELLRHDNRTCPAEENDEAVCQLFNTIEKQLDESPNSHCFNDAYFNWLKEPTINPQLAPHLRFMVCVVLDLRKNNWIPRHEEVKAKTISKIHIEAEKNLGLHPGATASMRNSFDIGGLGGVSAINRPGTCGMMPGMPVTRKMPGTLGLDGDFLGSSMEQIHAQE</sequence>
<evidence type="ECO:0000313" key="2">
    <source>
        <dbReference type="EMBL" id="URD98837.1"/>
    </source>
</evidence>
<keyword evidence="2" id="KW-0648">Protein biosynthesis</keyword>
<keyword evidence="2" id="KW-0396">Initiation factor</keyword>
<gene>
    <name evidence="2" type="ORF">MUK42_31811</name>
</gene>
<dbReference type="PANTHER" id="PTHR23253">
    <property type="entry name" value="EUKARYOTIC TRANSLATION INITIATION FACTOR 4 GAMMA"/>
    <property type="match status" value="1"/>
</dbReference>
<accession>A0A9E7JY06</accession>
<dbReference type="SUPFAM" id="SSF48371">
    <property type="entry name" value="ARM repeat"/>
    <property type="match status" value="1"/>
</dbReference>
<dbReference type="GO" id="GO:0003743">
    <property type="term" value="F:translation initiation factor activity"/>
    <property type="evidence" value="ECO:0007669"/>
    <property type="project" value="UniProtKB-KW"/>
</dbReference>
<dbReference type="Gene3D" id="1.25.40.180">
    <property type="match status" value="1"/>
</dbReference>
<evidence type="ECO:0000313" key="3">
    <source>
        <dbReference type="Proteomes" id="UP001055439"/>
    </source>
</evidence>
<dbReference type="OrthoDB" id="514777at2759"/>
<keyword evidence="3" id="KW-1185">Reference proteome</keyword>
<dbReference type="InterPro" id="IPR016024">
    <property type="entry name" value="ARM-type_fold"/>
</dbReference>